<keyword evidence="2" id="KW-1185">Reference proteome</keyword>
<organism evidence="1 2">
    <name type="scientific">Caerostris extrusa</name>
    <name type="common">Bark spider</name>
    <name type="synonym">Caerostris bankana</name>
    <dbReference type="NCBI Taxonomy" id="172846"/>
    <lineage>
        <taxon>Eukaryota</taxon>
        <taxon>Metazoa</taxon>
        <taxon>Ecdysozoa</taxon>
        <taxon>Arthropoda</taxon>
        <taxon>Chelicerata</taxon>
        <taxon>Arachnida</taxon>
        <taxon>Araneae</taxon>
        <taxon>Araneomorphae</taxon>
        <taxon>Entelegynae</taxon>
        <taxon>Araneoidea</taxon>
        <taxon>Araneidae</taxon>
        <taxon>Caerostris</taxon>
    </lineage>
</organism>
<name>A0AAV4WA49_CAEEX</name>
<sequence length="176" mass="20186">MDEIYYVTLRNKIAQYTTIAWTSIVAVFSTQRKNIGLYDGVFRHHFASIRSSPLGKTRLRTADPPEDDDPWLECGPDPWNFAAQLTGKGMMMDIQCSIRFCPKLPTDFYQEGRVTRFHAPALRPRWMTSELHERLIYVLGAPSITHAPYRPTAPLCMRNWNSVAEFGVFSEQVVGE</sequence>
<dbReference type="Proteomes" id="UP001054945">
    <property type="component" value="Unassembled WGS sequence"/>
</dbReference>
<accession>A0AAV4WA49</accession>
<evidence type="ECO:0000313" key="2">
    <source>
        <dbReference type="Proteomes" id="UP001054945"/>
    </source>
</evidence>
<evidence type="ECO:0000313" key="1">
    <source>
        <dbReference type="EMBL" id="GIY78694.1"/>
    </source>
</evidence>
<proteinExistence type="predicted"/>
<gene>
    <name evidence="1" type="ORF">CEXT_292701</name>
</gene>
<reference evidence="1 2" key="1">
    <citation type="submission" date="2021-06" db="EMBL/GenBank/DDBJ databases">
        <title>Caerostris extrusa draft genome.</title>
        <authorList>
            <person name="Kono N."/>
            <person name="Arakawa K."/>
        </authorList>
    </citation>
    <scope>NUCLEOTIDE SEQUENCE [LARGE SCALE GENOMIC DNA]</scope>
</reference>
<dbReference type="AlphaFoldDB" id="A0AAV4WA49"/>
<dbReference type="EMBL" id="BPLR01015779">
    <property type="protein sequence ID" value="GIY78694.1"/>
    <property type="molecule type" value="Genomic_DNA"/>
</dbReference>
<protein>
    <submittedName>
        <fullName evidence="1">Uncharacterized protein</fullName>
    </submittedName>
</protein>
<comment type="caution">
    <text evidence="1">The sequence shown here is derived from an EMBL/GenBank/DDBJ whole genome shotgun (WGS) entry which is preliminary data.</text>
</comment>